<organism evidence="2">
    <name type="scientific">marine sediment metagenome</name>
    <dbReference type="NCBI Taxonomy" id="412755"/>
    <lineage>
        <taxon>unclassified sequences</taxon>
        <taxon>metagenomes</taxon>
        <taxon>ecological metagenomes</taxon>
    </lineage>
</organism>
<feature type="compositionally biased region" description="Polar residues" evidence="1">
    <location>
        <begin position="1"/>
        <end position="10"/>
    </location>
</feature>
<evidence type="ECO:0000256" key="1">
    <source>
        <dbReference type="SAM" id="MobiDB-lite"/>
    </source>
</evidence>
<protein>
    <submittedName>
        <fullName evidence="2">Uncharacterized protein</fullName>
    </submittedName>
</protein>
<comment type="caution">
    <text evidence="2">The sequence shown here is derived from an EMBL/GenBank/DDBJ whole genome shotgun (WGS) entry which is preliminary data.</text>
</comment>
<feature type="region of interest" description="Disordered" evidence="1">
    <location>
        <begin position="1"/>
        <end position="21"/>
    </location>
</feature>
<dbReference type="AlphaFoldDB" id="X0W0I4"/>
<dbReference type="EMBL" id="BARS01030009">
    <property type="protein sequence ID" value="GAG16857.1"/>
    <property type="molecule type" value="Genomic_DNA"/>
</dbReference>
<name>X0W0I4_9ZZZZ</name>
<accession>X0W0I4</accession>
<sequence>MLAYSTTNTPEDGPIPSNPIGTRPILPLDVTLIGSKGVALQRHSKLARDKMGHASTATLNVHRP</sequence>
<evidence type="ECO:0000313" key="2">
    <source>
        <dbReference type="EMBL" id="GAG16857.1"/>
    </source>
</evidence>
<gene>
    <name evidence="2" type="ORF">S01H1_46839</name>
</gene>
<reference evidence="2" key="1">
    <citation type="journal article" date="2014" name="Front. Microbiol.">
        <title>High frequency of phylogenetically diverse reductive dehalogenase-homologous genes in deep subseafloor sedimentary metagenomes.</title>
        <authorList>
            <person name="Kawai M."/>
            <person name="Futagami T."/>
            <person name="Toyoda A."/>
            <person name="Takaki Y."/>
            <person name="Nishi S."/>
            <person name="Hori S."/>
            <person name="Arai W."/>
            <person name="Tsubouchi T."/>
            <person name="Morono Y."/>
            <person name="Uchiyama I."/>
            <person name="Ito T."/>
            <person name="Fujiyama A."/>
            <person name="Inagaki F."/>
            <person name="Takami H."/>
        </authorList>
    </citation>
    <scope>NUCLEOTIDE SEQUENCE</scope>
    <source>
        <strain evidence="2">Expedition CK06-06</strain>
    </source>
</reference>
<proteinExistence type="predicted"/>